<protein>
    <submittedName>
        <fullName evidence="1">Guanylylate cyclase</fullName>
    </submittedName>
</protein>
<dbReference type="PANTHER" id="PTHR31400">
    <property type="entry name" value="GUANYLYL CYCLASE DOMAIN CONTAINING PROTEIN 1 GUCD1"/>
    <property type="match status" value="1"/>
</dbReference>
<accession>A0AAW1MY17</accession>
<sequence length="233" mass="27239">MENSVSDFIIDPGQPDSLQIALYHHKQRFNWDCGVSCVLMILPHEARLNFQNNFHEICKEEGFNKSTWTIDLCYLLYRFDIKHKFYTTTLGVHPGYRGNSFYQNVLTKDEKRVNKKFERAKTLGLKIHKASVSANFIIGHLKDGPVILLTNAKLLNCERCKLNKISTELRKCLPWPVPYQGHYIVICGYNSIMQKIYYRNPSFHNRLCTMSLETFEEARKSYGTDEDVILIYN</sequence>
<dbReference type="Proteomes" id="UP001458880">
    <property type="component" value="Unassembled WGS sequence"/>
</dbReference>
<organism evidence="1 2">
    <name type="scientific">Popillia japonica</name>
    <name type="common">Japanese beetle</name>
    <dbReference type="NCBI Taxonomy" id="7064"/>
    <lineage>
        <taxon>Eukaryota</taxon>
        <taxon>Metazoa</taxon>
        <taxon>Ecdysozoa</taxon>
        <taxon>Arthropoda</taxon>
        <taxon>Hexapoda</taxon>
        <taxon>Insecta</taxon>
        <taxon>Pterygota</taxon>
        <taxon>Neoptera</taxon>
        <taxon>Endopterygota</taxon>
        <taxon>Coleoptera</taxon>
        <taxon>Polyphaga</taxon>
        <taxon>Scarabaeiformia</taxon>
        <taxon>Scarabaeidae</taxon>
        <taxon>Rutelinae</taxon>
        <taxon>Popillia</taxon>
    </lineage>
</organism>
<evidence type="ECO:0000313" key="1">
    <source>
        <dbReference type="EMBL" id="KAK9751384.1"/>
    </source>
</evidence>
<dbReference type="InterPro" id="IPR018616">
    <property type="entry name" value="GUCD1"/>
</dbReference>
<name>A0AAW1MY17_POPJA</name>
<keyword evidence="2" id="KW-1185">Reference proteome</keyword>
<evidence type="ECO:0000313" key="2">
    <source>
        <dbReference type="Proteomes" id="UP001458880"/>
    </source>
</evidence>
<dbReference type="PANTHER" id="PTHR31400:SF1">
    <property type="entry name" value="PROTEIN GUCD1"/>
    <property type="match status" value="1"/>
</dbReference>
<gene>
    <name evidence="1" type="ORF">QE152_g5146</name>
</gene>
<reference evidence="1 2" key="1">
    <citation type="journal article" date="2024" name="BMC Genomics">
        <title>De novo assembly and annotation of Popillia japonica's genome with initial clues to its potential as an invasive pest.</title>
        <authorList>
            <person name="Cucini C."/>
            <person name="Boschi S."/>
            <person name="Funari R."/>
            <person name="Cardaioli E."/>
            <person name="Iannotti N."/>
            <person name="Marturano G."/>
            <person name="Paoli F."/>
            <person name="Bruttini M."/>
            <person name="Carapelli A."/>
            <person name="Frati F."/>
            <person name="Nardi F."/>
        </authorList>
    </citation>
    <scope>NUCLEOTIDE SEQUENCE [LARGE SCALE GENOMIC DNA]</scope>
    <source>
        <strain evidence="1">DMR45628</strain>
    </source>
</reference>
<dbReference type="Pfam" id="PF09778">
    <property type="entry name" value="Guanylate_cyc_2"/>
    <property type="match status" value="1"/>
</dbReference>
<dbReference type="AlphaFoldDB" id="A0AAW1MY17"/>
<comment type="caution">
    <text evidence="1">The sequence shown here is derived from an EMBL/GenBank/DDBJ whole genome shotgun (WGS) entry which is preliminary data.</text>
</comment>
<dbReference type="EMBL" id="JASPKY010000029">
    <property type="protein sequence ID" value="KAK9751384.1"/>
    <property type="molecule type" value="Genomic_DNA"/>
</dbReference>
<dbReference type="Gene3D" id="3.90.70.10">
    <property type="entry name" value="Cysteine proteinases"/>
    <property type="match status" value="1"/>
</dbReference>
<proteinExistence type="predicted"/>